<sequence length="719" mass="78087">MASETVILPQGAGYGVVVGIGFFFALLMAGITWLQNRYTDYSTRGSEEFNTASRSVKAGMVASAVVSAWTWAATLLQSSTVTYEYGISGPFWLLLDVKVSTDMDLDAAGATVQIFMFSVIACKVKQNAPRCHTFLEIVYARYGPATHIVFICFALTTNILVASQLLLGGSAVVTSLTGMNVYAAVWLIPMGVAVYVVLGGLRATFFCDYSHTVIVMIIILYFMFNTYATNDLIGSPTAMYNLIKKAGEERPVAGNYEGSYLTMKSNLGLVFAVIQLCSGMGTVFLDQGYWQRAIASRPSTAVKAYILGGLAWFAIPFGFATTLGLAAVALTDHPSFPTYPNKMTDAQVSSGLSACFGAQTLLGTHGAIALLITLFMAVTSSSSAQLIAVSSILTFDIFKTYIKPTATPKQLIMVAHVMICVFAVVMALFASIWNIIGISLGWLFVVMGLIIGGAVFPAAFTVTWKGQTRLAAIVAPPSGLAAGLTAWLVEAEVYYGTLNVTTTGSPYPTLAGNMAAVLTGLIVSIVVSLVFPDKKTFNWETTRNINVHIPMGAAVRMPASEGEGEVEGEKCDDDNRNTVARPDTETADGSVSAEAPTPNESAEEGDKSSYPQLQSLRNPEALEDEKFLENPKALRRHYWIALVLSIVLSFIMDFLVPIPMFLSHYIFSHDFFYAWVVISFIWVFAAMGISGLLPLWETRHFWKGFFREIARREHKEQKA</sequence>
<feature type="transmembrane region" description="Helical" evidence="8">
    <location>
        <begin position="267"/>
        <end position="285"/>
    </location>
</feature>
<evidence type="ECO:0000256" key="4">
    <source>
        <dbReference type="ARBA" id="ARBA00022989"/>
    </source>
</evidence>
<dbReference type="AlphaFoldDB" id="A0A9P4YW95"/>
<keyword evidence="10" id="KW-1185">Reference proteome</keyword>
<dbReference type="CDD" id="cd11476">
    <property type="entry name" value="SLC5sbd_DUR3"/>
    <property type="match status" value="1"/>
</dbReference>
<feature type="transmembrane region" description="Helical" evidence="8">
    <location>
        <begin position="205"/>
        <end position="224"/>
    </location>
</feature>
<gene>
    <name evidence="9" type="ORF">GMORB2_7183</name>
</gene>
<dbReference type="InterPro" id="IPR031155">
    <property type="entry name" value="DUR"/>
</dbReference>
<feature type="transmembrane region" description="Helical" evidence="8">
    <location>
        <begin position="638"/>
        <end position="660"/>
    </location>
</feature>
<dbReference type="GeneID" id="55973406"/>
<dbReference type="Proteomes" id="UP000749293">
    <property type="component" value="Unassembled WGS sequence"/>
</dbReference>
<dbReference type="NCBIfam" id="TIGR00813">
    <property type="entry name" value="sss"/>
    <property type="match status" value="1"/>
</dbReference>
<dbReference type="EMBL" id="JAANYQ010000008">
    <property type="protein sequence ID" value="KAF4122876.1"/>
    <property type="molecule type" value="Genomic_DNA"/>
</dbReference>
<evidence type="ECO:0000256" key="5">
    <source>
        <dbReference type="ARBA" id="ARBA00023136"/>
    </source>
</evidence>
<comment type="similarity">
    <text evidence="2 6">Belongs to the sodium:solute symporter (SSF) (TC 2.A.21) family.</text>
</comment>
<dbReference type="PANTHER" id="PTHR46154">
    <property type="match status" value="1"/>
</dbReference>
<evidence type="ECO:0000313" key="10">
    <source>
        <dbReference type="Proteomes" id="UP000749293"/>
    </source>
</evidence>
<organism evidence="9 10">
    <name type="scientific">Geosmithia morbida</name>
    <dbReference type="NCBI Taxonomy" id="1094350"/>
    <lineage>
        <taxon>Eukaryota</taxon>
        <taxon>Fungi</taxon>
        <taxon>Dikarya</taxon>
        <taxon>Ascomycota</taxon>
        <taxon>Pezizomycotina</taxon>
        <taxon>Sordariomycetes</taxon>
        <taxon>Hypocreomycetidae</taxon>
        <taxon>Hypocreales</taxon>
        <taxon>Bionectriaceae</taxon>
        <taxon>Geosmithia</taxon>
    </lineage>
</organism>
<evidence type="ECO:0000256" key="1">
    <source>
        <dbReference type="ARBA" id="ARBA00004141"/>
    </source>
</evidence>
<keyword evidence="3 8" id="KW-0812">Transmembrane</keyword>
<keyword evidence="4 8" id="KW-1133">Transmembrane helix</keyword>
<proteinExistence type="inferred from homology"/>
<evidence type="ECO:0000256" key="6">
    <source>
        <dbReference type="RuleBase" id="RU362091"/>
    </source>
</evidence>
<dbReference type="Pfam" id="PF00474">
    <property type="entry name" value="SSF"/>
    <property type="match status" value="1"/>
</dbReference>
<feature type="transmembrane region" description="Helical" evidence="8">
    <location>
        <begin position="179"/>
        <end position="198"/>
    </location>
</feature>
<comment type="caution">
    <text evidence="9">The sequence shown here is derived from an EMBL/GenBank/DDBJ whole genome shotgun (WGS) entry which is preliminary data.</text>
</comment>
<dbReference type="PROSITE" id="PS50283">
    <property type="entry name" value="NA_SOLUT_SYMP_3"/>
    <property type="match status" value="1"/>
</dbReference>
<feature type="transmembrane region" description="Helical" evidence="8">
    <location>
        <begin position="470"/>
        <end position="489"/>
    </location>
</feature>
<feature type="region of interest" description="Disordered" evidence="7">
    <location>
        <begin position="558"/>
        <end position="611"/>
    </location>
</feature>
<dbReference type="InterPro" id="IPR001734">
    <property type="entry name" value="Na/solute_symporter"/>
</dbReference>
<feature type="transmembrane region" description="Helical" evidence="8">
    <location>
        <begin position="411"/>
        <end position="436"/>
    </location>
</feature>
<dbReference type="PANTHER" id="PTHR46154:SF2">
    <property type="entry name" value="SOLUTE SYMPORTER FAMILY TRANSPORTER (AFU_ORTHOLOGUE AFUA_6G03200)"/>
    <property type="match status" value="1"/>
</dbReference>
<comment type="subcellular location">
    <subcellularLocation>
        <location evidence="1">Membrane</location>
        <topology evidence="1">Multi-pass membrane protein</topology>
    </subcellularLocation>
</comment>
<reference evidence="9" key="1">
    <citation type="submission" date="2020-03" db="EMBL/GenBank/DDBJ databases">
        <title>Site-based positive gene gene selection in Geosmithia morbida across the United States reveals a broad range of putative effectors and factors for local host and environmental adapation.</title>
        <authorList>
            <person name="Onufrak A."/>
            <person name="Murdoch R.W."/>
            <person name="Gazis R."/>
            <person name="Huff M."/>
            <person name="Staton M."/>
            <person name="Klingeman W."/>
            <person name="Hadziabdic D."/>
        </authorList>
    </citation>
    <scope>NUCLEOTIDE SEQUENCE</scope>
    <source>
        <strain evidence="9">1262</strain>
    </source>
</reference>
<evidence type="ECO:0000256" key="2">
    <source>
        <dbReference type="ARBA" id="ARBA00006434"/>
    </source>
</evidence>
<feature type="transmembrane region" description="Helical" evidence="8">
    <location>
        <begin position="305"/>
        <end position="330"/>
    </location>
</feature>
<accession>A0A9P4YW95</accession>
<feature type="transmembrane region" description="Helical" evidence="8">
    <location>
        <begin position="12"/>
        <end position="34"/>
    </location>
</feature>
<feature type="transmembrane region" description="Helical" evidence="8">
    <location>
        <begin position="145"/>
        <end position="167"/>
    </location>
</feature>
<protein>
    <submittedName>
        <fullName evidence="9">Urea-proton symporter</fullName>
    </submittedName>
</protein>
<dbReference type="InterPro" id="IPR038377">
    <property type="entry name" value="Na/Glc_symporter_sf"/>
</dbReference>
<feature type="compositionally biased region" description="Basic and acidic residues" evidence="7">
    <location>
        <begin position="567"/>
        <end position="576"/>
    </location>
</feature>
<dbReference type="GO" id="GO:0005886">
    <property type="term" value="C:plasma membrane"/>
    <property type="evidence" value="ECO:0007669"/>
    <property type="project" value="TreeGrafter"/>
</dbReference>
<dbReference type="GO" id="GO:0015204">
    <property type="term" value="F:urea transmembrane transporter activity"/>
    <property type="evidence" value="ECO:0007669"/>
    <property type="project" value="InterPro"/>
</dbReference>
<keyword evidence="5 8" id="KW-0472">Membrane</keyword>
<feature type="transmembrane region" description="Helical" evidence="8">
    <location>
        <begin position="672"/>
        <end position="696"/>
    </location>
</feature>
<feature type="transmembrane region" description="Helical" evidence="8">
    <location>
        <begin position="367"/>
        <end position="390"/>
    </location>
</feature>
<name>A0A9P4YW95_9HYPO</name>
<evidence type="ECO:0000313" key="9">
    <source>
        <dbReference type="EMBL" id="KAF4122876.1"/>
    </source>
</evidence>
<dbReference type="Gene3D" id="1.20.1730.10">
    <property type="entry name" value="Sodium/glucose cotransporter"/>
    <property type="match status" value="1"/>
</dbReference>
<feature type="transmembrane region" description="Helical" evidence="8">
    <location>
        <begin position="509"/>
        <end position="531"/>
    </location>
</feature>
<evidence type="ECO:0000256" key="7">
    <source>
        <dbReference type="SAM" id="MobiDB-lite"/>
    </source>
</evidence>
<evidence type="ECO:0000256" key="8">
    <source>
        <dbReference type="SAM" id="Phobius"/>
    </source>
</evidence>
<dbReference type="RefSeq" id="XP_035321528.1">
    <property type="nucleotide sequence ID" value="XM_035469148.1"/>
</dbReference>
<dbReference type="OrthoDB" id="6132759at2759"/>
<feature type="transmembrane region" description="Helical" evidence="8">
    <location>
        <begin position="442"/>
        <end position="463"/>
    </location>
</feature>
<evidence type="ECO:0000256" key="3">
    <source>
        <dbReference type="ARBA" id="ARBA00022692"/>
    </source>
</evidence>